<dbReference type="HOGENOM" id="CLU_2295517_0_0_1"/>
<proteinExistence type="predicted"/>
<sequence>MKILDLLSLPPAAVVVGIELVVVVEEVAEDMILRLVQVVRLMPLVAMGHLLPILVICNKAGHSALHCRQCHNFTYQPDDLPTFSAVNLSTDPYVSTWYPDT</sequence>
<dbReference type="EMBL" id="KI393623">
    <property type="protein sequence ID" value="ERN07698.1"/>
    <property type="molecule type" value="Genomic_DNA"/>
</dbReference>
<evidence type="ECO:0000313" key="2">
    <source>
        <dbReference type="Proteomes" id="UP000017836"/>
    </source>
</evidence>
<reference evidence="2" key="1">
    <citation type="journal article" date="2013" name="Science">
        <title>The Amborella genome and the evolution of flowering plants.</title>
        <authorList>
            <consortium name="Amborella Genome Project"/>
        </authorList>
    </citation>
    <scope>NUCLEOTIDE SEQUENCE [LARGE SCALE GENOMIC DNA]</scope>
</reference>
<evidence type="ECO:0000313" key="1">
    <source>
        <dbReference type="EMBL" id="ERN07698.1"/>
    </source>
</evidence>
<keyword evidence="2" id="KW-1185">Reference proteome</keyword>
<name>W1PI82_AMBTC</name>
<dbReference type="Proteomes" id="UP000017836">
    <property type="component" value="Unassembled WGS sequence"/>
</dbReference>
<dbReference type="AlphaFoldDB" id="W1PI82"/>
<organism evidence="1 2">
    <name type="scientific">Amborella trichopoda</name>
    <dbReference type="NCBI Taxonomy" id="13333"/>
    <lineage>
        <taxon>Eukaryota</taxon>
        <taxon>Viridiplantae</taxon>
        <taxon>Streptophyta</taxon>
        <taxon>Embryophyta</taxon>
        <taxon>Tracheophyta</taxon>
        <taxon>Spermatophyta</taxon>
        <taxon>Magnoliopsida</taxon>
        <taxon>Amborellales</taxon>
        <taxon>Amborellaceae</taxon>
        <taxon>Amborella</taxon>
    </lineage>
</organism>
<protein>
    <submittedName>
        <fullName evidence="1">Uncharacterized protein</fullName>
    </submittedName>
</protein>
<gene>
    <name evidence="1" type="ORF">AMTR_s00155p00081490</name>
</gene>
<accession>W1PI82</accession>
<dbReference type="Gramene" id="ERN07698">
    <property type="protein sequence ID" value="ERN07698"/>
    <property type="gene ID" value="AMTR_s00155p00081490"/>
</dbReference>